<dbReference type="AlphaFoldDB" id="A0A4P9WBW0"/>
<dbReference type="PANTHER" id="PTHR15154:SF2">
    <property type="entry name" value="HAMARTIN"/>
    <property type="match status" value="1"/>
</dbReference>
<accession>A0A4P9WBW0</accession>
<dbReference type="Proteomes" id="UP000269721">
    <property type="component" value="Unassembled WGS sequence"/>
</dbReference>
<feature type="coiled-coil region" evidence="1">
    <location>
        <begin position="712"/>
        <end position="799"/>
    </location>
</feature>
<proteinExistence type="predicted"/>
<dbReference type="GO" id="GO:0032007">
    <property type="term" value="P:negative regulation of TOR signaling"/>
    <property type="evidence" value="ECO:0007669"/>
    <property type="project" value="TreeGrafter"/>
</dbReference>
<dbReference type="PANTHER" id="PTHR15154">
    <property type="entry name" value="HAMARTIN"/>
    <property type="match status" value="1"/>
</dbReference>
<dbReference type="InterPro" id="IPR007483">
    <property type="entry name" value="Hamartin"/>
</dbReference>
<reference evidence="3" key="1">
    <citation type="journal article" date="2018" name="Nat. Microbiol.">
        <title>Leveraging single-cell genomics to expand the fungal tree of life.</title>
        <authorList>
            <person name="Ahrendt S.R."/>
            <person name="Quandt C.A."/>
            <person name="Ciobanu D."/>
            <person name="Clum A."/>
            <person name="Salamov A."/>
            <person name="Andreopoulos B."/>
            <person name="Cheng J.F."/>
            <person name="Woyke T."/>
            <person name="Pelin A."/>
            <person name="Henrissat B."/>
            <person name="Reynolds N.K."/>
            <person name="Benny G.L."/>
            <person name="Smith M.E."/>
            <person name="James T.Y."/>
            <person name="Grigoriev I.V."/>
        </authorList>
    </citation>
    <scope>NUCLEOTIDE SEQUENCE [LARGE SCALE GENOMIC DNA]</scope>
</reference>
<evidence type="ECO:0000313" key="2">
    <source>
        <dbReference type="EMBL" id="RKO89063.1"/>
    </source>
</evidence>
<sequence>MAEPKTRDILAAISADLRQSAAGSRNPGPADPDLTGPAFDARASLAERYRTSHPFALAASANSYPTQHPSLDKLTAAVSLLYRSNFPTPIDSHLASRDPRLVLLARWLHALLPACDPTRFVAAWWDPFLRPVLVSCRWKPLVDVCSALVVDMLTMDPWEWLSIPASAALPVVMHFRRIVMGCYCADRDEVWRRMGSEKDPGVNILAPGGLAFWESVAGTNLGAVLCSFGIAKAKSFFSLMTEYFISKEHRLITLILTDQFVRKEKDTHPMIVCTALNVITCLMPVFSTRLVQVLDRLMAMLVRIVYWEGASALAVKLSVAGGEDETSTLPSLAPYMQSSIRRCIDDYFTLLYGMFPANTMHFLRGFMGKKRRDYGSVSDPPAAGPAFQVAADPFEAVRKQIADLDDVDEDEIAGERIKSLVKSHKLHPNIVLFSPEAELADPQLSRSEPSEIVMASLELRVGGQESTEPVRIEHIAAANPSGLPDDGLQTILNINRVIRGAISSDIVRPDPTRPSPSIPPNPQVDPLKLQVFLLLNEVNHEAYMRLQHVQHISRLKKDRMAEEVREADRQDLYEKLKLQHQELLLAQSTLDRQRQEASSMRERHRKYEEELGKRVRAAREEAKMLRAEVATLRGKAAEDEDAVNGMRGVVEEANTRVCELETEMALIGPDLARLRECDAALEKLSKQLMDRDAETAISESQSSRIRELTGCIHGLELQLDSAARDVEAAQLALSDRIESATAADARVKSLERQVDKLEKDAKEQLRVIDILRLTCAERIKAVEAKCDTFQQINRRLEVEIYAGKQLCPPSKKLGDFLIANQAFVALVLRVLGGASDCDLWTISPTDPDIITLAARPQRPRIRMPPCGHTITSKSLRAYCKSLLAMKHCKFMCPVRGCDTEWDYANVRRFGRLNMDDRQLFESRLAENYFEAQMKGKKCPI</sequence>
<keyword evidence="3" id="KW-1185">Reference proteome</keyword>
<dbReference type="EMBL" id="KZ996310">
    <property type="protein sequence ID" value="RKO89063.1"/>
    <property type="molecule type" value="Genomic_DNA"/>
</dbReference>
<feature type="coiled-coil region" evidence="1">
    <location>
        <begin position="590"/>
        <end position="635"/>
    </location>
</feature>
<evidence type="ECO:0000313" key="3">
    <source>
        <dbReference type="Proteomes" id="UP000269721"/>
    </source>
</evidence>
<dbReference type="GO" id="GO:0033596">
    <property type="term" value="C:TSC1-TSC2 complex"/>
    <property type="evidence" value="ECO:0007669"/>
    <property type="project" value="TreeGrafter"/>
</dbReference>
<name>A0A4P9WBW0_9FUNG</name>
<keyword evidence="1" id="KW-0175">Coiled coil</keyword>
<protein>
    <submittedName>
        <fullName evidence="2">Uncharacterized protein</fullName>
    </submittedName>
</protein>
<organism evidence="2 3">
    <name type="scientific">Blyttiomyces helicus</name>
    <dbReference type="NCBI Taxonomy" id="388810"/>
    <lineage>
        <taxon>Eukaryota</taxon>
        <taxon>Fungi</taxon>
        <taxon>Fungi incertae sedis</taxon>
        <taxon>Chytridiomycota</taxon>
        <taxon>Chytridiomycota incertae sedis</taxon>
        <taxon>Chytridiomycetes</taxon>
        <taxon>Chytridiomycetes incertae sedis</taxon>
        <taxon>Blyttiomyces</taxon>
    </lineage>
</organism>
<evidence type="ECO:0000256" key="1">
    <source>
        <dbReference type="SAM" id="Coils"/>
    </source>
</evidence>
<dbReference type="OrthoDB" id="6022054at2759"/>
<feature type="non-terminal residue" evidence="2">
    <location>
        <position position="940"/>
    </location>
</feature>
<gene>
    <name evidence="2" type="ORF">BDK51DRAFT_28898</name>
</gene>
<dbReference type="GO" id="GO:0051726">
    <property type="term" value="P:regulation of cell cycle"/>
    <property type="evidence" value="ECO:0007669"/>
    <property type="project" value="TreeGrafter"/>
</dbReference>